<keyword evidence="1" id="KW-0472">Membrane</keyword>
<keyword evidence="1" id="KW-0812">Transmembrane</keyword>
<dbReference type="RefSeq" id="WP_378068651.1">
    <property type="nucleotide sequence ID" value="NZ_JBHSBL010000018.1"/>
</dbReference>
<gene>
    <name evidence="2" type="ORF">ACFO0C_22565</name>
</gene>
<reference evidence="3" key="1">
    <citation type="journal article" date="2019" name="Int. J. Syst. Evol. Microbiol.">
        <title>The Global Catalogue of Microorganisms (GCM) 10K type strain sequencing project: providing services to taxonomists for standard genome sequencing and annotation.</title>
        <authorList>
            <consortium name="The Broad Institute Genomics Platform"/>
            <consortium name="The Broad Institute Genome Sequencing Center for Infectious Disease"/>
            <person name="Wu L."/>
            <person name="Ma J."/>
        </authorList>
    </citation>
    <scope>NUCLEOTIDE SEQUENCE [LARGE SCALE GENOMIC DNA]</scope>
    <source>
        <strain evidence="3">TBRC 5832</strain>
    </source>
</reference>
<protein>
    <recommendedName>
        <fullName evidence="4">SPOR domain-containing protein</fullName>
    </recommendedName>
</protein>
<dbReference type="Proteomes" id="UP001595867">
    <property type="component" value="Unassembled WGS sequence"/>
</dbReference>
<keyword evidence="3" id="KW-1185">Reference proteome</keyword>
<dbReference type="EMBL" id="JBHSBL010000018">
    <property type="protein sequence ID" value="MFC4067728.1"/>
    <property type="molecule type" value="Genomic_DNA"/>
</dbReference>
<accession>A0ABV8IU03</accession>
<name>A0ABV8IU03_9ACTN</name>
<comment type="caution">
    <text evidence="2">The sequence shown here is derived from an EMBL/GenBank/DDBJ whole genome shotgun (WGS) entry which is preliminary data.</text>
</comment>
<evidence type="ECO:0008006" key="4">
    <source>
        <dbReference type="Google" id="ProtNLM"/>
    </source>
</evidence>
<organism evidence="2 3">
    <name type="scientific">Actinoplanes subglobosus</name>
    <dbReference type="NCBI Taxonomy" id="1547892"/>
    <lineage>
        <taxon>Bacteria</taxon>
        <taxon>Bacillati</taxon>
        <taxon>Actinomycetota</taxon>
        <taxon>Actinomycetes</taxon>
        <taxon>Micromonosporales</taxon>
        <taxon>Micromonosporaceae</taxon>
        <taxon>Actinoplanes</taxon>
    </lineage>
</organism>
<sequence>MATSDGWYLIGPLIAVGLVGFLGAVFWRMGLQPTAVPETAPDGLAIFGEPDDYGLLWPAAVTDEPEVADEIRRLLSDAGIRATTAIRRDGRVSVLVFSEEVEEARRLVASL</sequence>
<proteinExistence type="predicted"/>
<evidence type="ECO:0000256" key="1">
    <source>
        <dbReference type="SAM" id="Phobius"/>
    </source>
</evidence>
<feature type="transmembrane region" description="Helical" evidence="1">
    <location>
        <begin position="6"/>
        <end position="27"/>
    </location>
</feature>
<evidence type="ECO:0000313" key="3">
    <source>
        <dbReference type="Proteomes" id="UP001595867"/>
    </source>
</evidence>
<evidence type="ECO:0000313" key="2">
    <source>
        <dbReference type="EMBL" id="MFC4067728.1"/>
    </source>
</evidence>
<keyword evidence="1" id="KW-1133">Transmembrane helix</keyword>